<evidence type="ECO:0000256" key="5">
    <source>
        <dbReference type="ARBA" id="ARBA00023002"/>
    </source>
</evidence>
<evidence type="ECO:0000256" key="2">
    <source>
        <dbReference type="ARBA" id="ARBA00007532"/>
    </source>
</evidence>
<protein>
    <submittedName>
        <fullName evidence="11">Glutathione-disulfide reductase</fullName>
        <ecNumber evidence="11">1.8.1.7</ecNumber>
    </submittedName>
</protein>
<keyword evidence="3 8" id="KW-0285">Flavoprotein</keyword>
<reference evidence="11 12" key="1">
    <citation type="submission" date="2023-05" db="EMBL/GenBank/DDBJ databases">
        <authorList>
            <person name="Guo Y."/>
        </authorList>
    </citation>
    <scope>NUCLEOTIDE SEQUENCE [LARGE SCALE GENOMIC DNA]</scope>
    <source>
        <strain evidence="11 12">GR2756</strain>
    </source>
</reference>
<dbReference type="EMBL" id="JAVUPU010000012">
    <property type="protein sequence ID" value="MDT9600787.1"/>
    <property type="molecule type" value="Genomic_DNA"/>
</dbReference>
<gene>
    <name evidence="11" type="primary">gorA</name>
    <name evidence="11" type="ORF">RQX22_17630</name>
</gene>
<keyword evidence="4 8" id="KW-0274">FAD</keyword>
<dbReference type="Gene3D" id="3.30.390.30">
    <property type="match status" value="1"/>
</dbReference>
<dbReference type="InterPro" id="IPR001100">
    <property type="entry name" value="Pyr_nuc-diS_OxRdtase"/>
</dbReference>
<evidence type="ECO:0000259" key="9">
    <source>
        <dbReference type="Pfam" id="PF02852"/>
    </source>
</evidence>
<dbReference type="InterPro" id="IPR016156">
    <property type="entry name" value="FAD/NAD-linked_Rdtase_dimer_sf"/>
</dbReference>
<organism evidence="11 12">
    <name type="scientific">Sphingosinicella rhizophila</name>
    <dbReference type="NCBI Taxonomy" id="3050082"/>
    <lineage>
        <taxon>Bacteria</taxon>
        <taxon>Pseudomonadati</taxon>
        <taxon>Pseudomonadota</taxon>
        <taxon>Alphaproteobacteria</taxon>
        <taxon>Sphingomonadales</taxon>
        <taxon>Sphingosinicellaceae</taxon>
        <taxon>Sphingosinicella</taxon>
    </lineage>
</organism>
<keyword evidence="12" id="KW-1185">Reference proteome</keyword>
<comment type="caution">
    <text evidence="11">The sequence shown here is derived from an EMBL/GenBank/DDBJ whole genome shotgun (WGS) entry which is preliminary data.</text>
</comment>
<dbReference type="Proteomes" id="UP001259572">
    <property type="component" value="Unassembled WGS sequence"/>
</dbReference>
<accession>A0ABU3QBL1</accession>
<dbReference type="NCBIfam" id="NF004776">
    <property type="entry name" value="PRK06116.1"/>
    <property type="match status" value="1"/>
</dbReference>
<dbReference type="RefSeq" id="WP_315728269.1">
    <property type="nucleotide sequence ID" value="NZ_JAVUPU010000012.1"/>
</dbReference>
<name>A0ABU3QBL1_9SPHN</name>
<evidence type="ECO:0000313" key="11">
    <source>
        <dbReference type="EMBL" id="MDT9600787.1"/>
    </source>
</evidence>
<evidence type="ECO:0000256" key="1">
    <source>
        <dbReference type="ARBA" id="ARBA00001974"/>
    </source>
</evidence>
<evidence type="ECO:0000256" key="8">
    <source>
        <dbReference type="RuleBase" id="RU003691"/>
    </source>
</evidence>
<dbReference type="Pfam" id="PF02852">
    <property type="entry name" value="Pyr_redox_dim"/>
    <property type="match status" value="1"/>
</dbReference>
<dbReference type="PROSITE" id="PS00076">
    <property type="entry name" value="PYRIDINE_REDOX_1"/>
    <property type="match status" value="1"/>
</dbReference>
<dbReference type="PRINTS" id="PR00368">
    <property type="entry name" value="FADPNR"/>
</dbReference>
<dbReference type="InterPro" id="IPR004099">
    <property type="entry name" value="Pyr_nucl-diS_OxRdtase_dimer"/>
</dbReference>
<dbReference type="EC" id="1.8.1.7" evidence="11"/>
<dbReference type="InterPro" id="IPR023753">
    <property type="entry name" value="FAD/NAD-binding_dom"/>
</dbReference>
<keyword evidence="6" id="KW-1015">Disulfide bond</keyword>
<feature type="domain" description="Pyridine nucleotide-disulphide oxidoreductase dimerisation" evidence="9">
    <location>
        <begin position="339"/>
        <end position="447"/>
    </location>
</feature>
<dbReference type="SUPFAM" id="SSF55424">
    <property type="entry name" value="FAD/NAD-linked reductases, dimerisation (C-terminal) domain"/>
    <property type="match status" value="1"/>
</dbReference>
<evidence type="ECO:0000256" key="6">
    <source>
        <dbReference type="ARBA" id="ARBA00023157"/>
    </source>
</evidence>
<evidence type="ECO:0000256" key="3">
    <source>
        <dbReference type="ARBA" id="ARBA00022630"/>
    </source>
</evidence>
<dbReference type="SUPFAM" id="SSF51905">
    <property type="entry name" value="FAD/NAD(P)-binding domain"/>
    <property type="match status" value="1"/>
</dbReference>
<dbReference type="Pfam" id="PF07992">
    <property type="entry name" value="Pyr_redox_2"/>
    <property type="match status" value="1"/>
</dbReference>
<dbReference type="Gene3D" id="3.50.50.60">
    <property type="entry name" value="FAD/NAD(P)-binding domain"/>
    <property type="match status" value="2"/>
</dbReference>
<evidence type="ECO:0000313" key="12">
    <source>
        <dbReference type="Proteomes" id="UP001259572"/>
    </source>
</evidence>
<dbReference type="PANTHER" id="PTHR42737">
    <property type="entry name" value="GLUTATHIONE REDUCTASE"/>
    <property type="match status" value="1"/>
</dbReference>
<dbReference type="GO" id="GO:0004362">
    <property type="term" value="F:glutathione-disulfide reductase (NADPH) activity"/>
    <property type="evidence" value="ECO:0007669"/>
    <property type="project" value="UniProtKB-EC"/>
</dbReference>
<dbReference type="InterPro" id="IPR036188">
    <property type="entry name" value="FAD/NAD-bd_sf"/>
</dbReference>
<dbReference type="InterPro" id="IPR046952">
    <property type="entry name" value="GSHR/TRXR-like"/>
</dbReference>
<dbReference type="PANTHER" id="PTHR42737:SF2">
    <property type="entry name" value="GLUTATHIONE REDUCTASE"/>
    <property type="match status" value="1"/>
</dbReference>
<keyword evidence="7 8" id="KW-0676">Redox-active center</keyword>
<comment type="cofactor">
    <cofactor evidence="1">
        <name>FAD</name>
        <dbReference type="ChEBI" id="CHEBI:57692"/>
    </cofactor>
</comment>
<evidence type="ECO:0000259" key="10">
    <source>
        <dbReference type="Pfam" id="PF07992"/>
    </source>
</evidence>
<dbReference type="InterPro" id="IPR012999">
    <property type="entry name" value="Pyr_OxRdtase_I_AS"/>
</dbReference>
<sequence length="448" mass="48490">MTDYDYDLFVIGAGSGGVRAARVSAAYGAKVAVAEEHKVGGTCVIRGCVPKKLLVYGAHFAEDLNDARRFGWEVPECRFNWVTLRDNVLAEVSRLEGLYTQTLDNHGVEILKQRATVSGPHEVALADGRTVSARYILIATGATPLIPDFPGNQYGITSNEAFHLEGLPKRILIAGAGYIANEFAGIFHQFGSHVTLANRSDVILRGYDETVRDRLLQISIVKGIDFRFNAAFRKVEKAESGSLTVHLEGCEPMEVDLLMFATGRVPNTAGLGLENAGVQIDARQAVVVDEDSRSSCDSIYAVGDVTDRVQLTPVAIREGQAFADTIFGEKPTRVDYSAIPSAVFSHPPLAGVGMTESEARNTLGSVRIFTSDFRAMKNVLAGRNERSLYKLVVDGGTDEVVGIHMIGPDAPEILQAAAIAVKAKLKKAQFDEVIALHPTMAEELVLMR</sequence>
<proteinExistence type="inferred from homology"/>
<evidence type="ECO:0000256" key="7">
    <source>
        <dbReference type="ARBA" id="ARBA00023284"/>
    </source>
</evidence>
<feature type="domain" description="FAD/NAD(P)-binding" evidence="10">
    <location>
        <begin position="6"/>
        <end position="319"/>
    </location>
</feature>
<comment type="similarity">
    <text evidence="2 8">Belongs to the class-I pyridine nucleotide-disulfide oxidoreductase family.</text>
</comment>
<dbReference type="PIRSF" id="PIRSF000350">
    <property type="entry name" value="Mercury_reductase_MerA"/>
    <property type="match status" value="1"/>
</dbReference>
<dbReference type="PRINTS" id="PR00411">
    <property type="entry name" value="PNDRDTASEI"/>
</dbReference>
<evidence type="ECO:0000256" key="4">
    <source>
        <dbReference type="ARBA" id="ARBA00022827"/>
    </source>
</evidence>
<keyword evidence="5 8" id="KW-0560">Oxidoreductase</keyword>